<dbReference type="PANTHER" id="PTHR33568:SF3">
    <property type="entry name" value="DNA-DIRECTED DNA POLYMERASE"/>
    <property type="match status" value="1"/>
</dbReference>
<keyword evidence="1" id="KW-1185">Reference proteome</keyword>
<reference evidence="2" key="1">
    <citation type="submission" date="2022-11" db="UniProtKB">
        <authorList>
            <consortium name="WormBaseParasite"/>
        </authorList>
    </citation>
    <scope>IDENTIFICATION</scope>
</reference>
<proteinExistence type="predicted"/>
<name>A0A914XVS5_9BILA</name>
<dbReference type="PANTHER" id="PTHR33568">
    <property type="entry name" value="DNA POLYMERASE"/>
    <property type="match status" value="1"/>
</dbReference>
<accession>A0A914XVS5</accession>
<dbReference type="Proteomes" id="UP000887577">
    <property type="component" value="Unplaced"/>
</dbReference>
<dbReference type="WBParaSite" id="PSU_v2.g11333.t1">
    <property type="protein sequence ID" value="PSU_v2.g11333.t1"/>
    <property type="gene ID" value="PSU_v2.g11333"/>
</dbReference>
<dbReference type="AlphaFoldDB" id="A0A914XVS5"/>
<evidence type="ECO:0000313" key="2">
    <source>
        <dbReference type="WBParaSite" id="PSU_v2.g11333.t1"/>
    </source>
</evidence>
<organism evidence="1 2">
    <name type="scientific">Panagrolaimus superbus</name>
    <dbReference type="NCBI Taxonomy" id="310955"/>
    <lineage>
        <taxon>Eukaryota</taxon>
        <taxon>Metazoa</taxon>
        <taxon>Ecdysozoa</taxon>
        <taxon>Nematoda</taxon>
        <taxon>Chromadorea</taxon>
        <taxon>Rhabditida</taxon>
        <taxon>Tylenchina</taxon>
        <taxon>Panagrolaimomorpha</taxon>
        <taxon>Panagrolaimoidea</taxon>
        <taxon>Panagrolaimidae</taxon>
        <taxon>Panagrolaimus</taxon>
    </lineage>
</organism>
<protein>
    <submittedName>
        <fullName evidence="2">DNA-directed DNA polymerase</fullName>
    </submittedName>
</protein>
<evidence type="ECO:0000313" key="1">
    <source>
        <dbReference type="Proteomes" id="UP000887577"/>
    </source>
</evidence>
<sequence length="229" mass="26338">MIEVNQLDPFACCTTIAGYAYKVFRANVLQPNFLVNVPDVGYRKHEQQSEAALKFFKTYEFENGVKVQDASWADGEYKVPGTNFKVDGVIRNSNGQIIKCLEYNSCYHHGHPECYNSNKCLIGGTPAGVLYRATIERKRKIEAILKCKVEIFWDCEFKTKLKGSSKLSKFYNSIVLPQRIKLRDTALKGGRVECFRLHYKCREEEEIRYIDIVSLYPWVGFASYISLVV</sequence>